<sequence length="195" mass="22178">MTVLLLDERWPTMIPMQAHGKLRGPVYFTGEVPVSVRWNFSDLLVGEDATGTLVSTDEHELETRARLATGEPVIRAESLADPVMQARRTMATARRIGQWEREQTHTSLLPYLEEESAEFAAAVRNREPESEVLKELGDIFLQVLFHAEISAFSLDDVAKSFVNKMRARAPYLFDGTTEIVDVDTQERLWREGKKM</sequence>
<evidence type="ECO:0000313" key="3">
    <source>
        <dbReference type="Proteomes" id="UP001185706"/>
    </source>
</evidence>
<dbReference type="Pfam" id="PF03819">
    <property type="entry name" value="MazG"/>
    <property type="match status" value="1"/>
</dbReference>
<dbReference type="EMBL" id="JAVBIB010000030">
    <property type="protein sequence ID" value="MDV2420464.1"/>
    <property type="molecule type" value="Genomic_DNA"/>
</dbReference>
<proteinExistence type="predicted"/>
<dbReference type="GO" id="GO:0046047">
    <property type="term" value="P:TTP catabolic process"/>
    <property type="evidence" value="ECO:0007669"/>
    <property type="project" value="TreeGrafter"/>
</dbReference>
<dbReference type="PANTHER" id="PTHR30522:SF0">
    <property type="entry name" value="NUCLEOSIDE TRIPHOSPHATE PYROPHOSPHOHYDROLASE"/>
    <property type="match status" value="1"/>
</dbReference>
<dbReference type="AlphaFoldDB" id="A0AAE4NPE2"/>
<dbReference type="Gene3D" id="1.10.287.1080">
    <property type="entry name" value="MazG-like"/>
    <property type="match status" value="1"/>
</dbReference>
<feature type="domain" description="NTP pyrophosphohydrolase MazG-like" evidence="1">
    <location>
        <begin position="103"/>
        <end position="173"/>
    </location>
</feature>
<dbReference type="GO" id="GO:0046076">
    <property type="term" value="P:dTTP catabolic process"/>
    <property type="evidence" value="ECO:0007669"/>
    <property type="project" value="TreeGrafter"/>
</dbReference>
<dbReference type="CDD" id="cd11528">
    <property type="entry name" value="NTP-PPase_MazG_Nterm"/>
    <property type="match status" value="1"/>
</dbReference>
<gene>
    <name evidence="2" type="ORF">RAE03_11935</name>
</gene>
<dbReference type="RefSeq" id="WP_316993906.1">
    <property type="nucleotide sequence ID" value="NZ_JAVBIB010000030.1"/>
</dbReference>
<comment type="caution">
    <text evidence="2">The sequence shown here is derived from an EMBL/GenBank/DDBJ whole genome shotgun (WGS) entry which is preliminary data.</text>
</comment>
<evidence type="ECO:0000313" key="2">
    <source>
        <dbReference type="EMBL" id="MDV2420464.1"/>
    </source>
</evidence>
<dbReference type="Proteomes" id="UP001185706">
    <property type="component" value="Unassembled WGS sequence"/>
</dbReference>
<evidence type="ECO:0000259" key="1">
    <source>
        <dbReference type="Pfam" id="PF03819"/>
    </source>
</evidence>
<dbReference type="GO" id="GO:0047429">
    <property type="term" value="F:nucleoside triphosphate diphosphatase activity"/>
    <property type="evidence" value="ECO:0007669"/>
    <property type="project" value="TreeGrafter"/>
</dbReference>
<dbReference type="InterPro" id="IPR011551">
    <property type="entry name" value="NTP_PyrPHydrolase_MazG"/>
</dbReference>
<dbReference type="GO" id="GO:0046052">
    <property type="term" value="P:UTP catabolic process"/>
    <property type="evidence" value="ECO:0007669"/>
    <property type="project" value="TreeGrafter"/>
</dbReference>
<dbReference type="GO" id="GO:0006203">
    <property type="term" value="P:dGTP catabolic process"/>
    <property type="evidence" value="ECO:0007669"/>
    <property type="project" value="TreeGrafter"/>
</dbReference>
<dbReference type="SUPFAM" id="SSF101386">
    <property type="entry name" value="all-alpha NTP pyrophosphatases"/>
    <property type="match status" value="1"/>
</dbReference>
<reference evidence="2" key="1">
    <citation type="submission" date="2023-08" db="EMBL/GenBank/DDBJ databases">
        <title>Genomic characterization of the C. tuberculostearicum species complex, a ubiquitous member of the human skin microbiome.</title>
        <authorList>
            <person name="Ahmed N."/>
            <person name="Deming C."/>
            <person name="Conlan S."/>
            <person name="Segre J."/>
        </authorList>
    </citation>
    <scope>NUCLEOTIDE SEQUENCE</scope>
    <source>
        <strain evidence="2">CTNIH22</strain>
    </source>
</reference>
<accession>A0AAE4NPE2</accession>
<dbReference type="GO" id="GO:0046081">
    <property type="term" value="P:dUTP catabolic process"/>
    <property type="evidence" value="ECO:0007669"/>
    <property type="project" value="TreeGrafter"/>
</dbReference>
<name>A0AAE4NPE2_9CORY</name>
<dbReference type="GO" id="GO:0046061">
    <property type="term" value="P:dATP catabolic process"/>
    <property type="evidence" value="ECO:0007669"/>
    <property type="project" value="TreeGrafter"/>
</dbReference>
<organism evidence="2 3">
    <name type="scientific">Corynebacterium tuberculostearicum</name>
    <dbReference type="NCBI Taxonomy" id="38304"/>
    <lineage>
        <taxon>Bacteria</taxon>
        <taxon>Bacillati</taxon>
        <taxon>Actinomycetota</taxon>
        <taxon>Actinomycetes</taxon>
        <taxon>Mycobacteriales</taxon>
        <taxon>Corynebacteriaceae</taxon>
        <taxon>Corynebacterium</taxon>
    </lineage>
</organism>
<dbReference type="PANTHER" id="PTHR30522">
    <property type="entry name" value="NUCLEOSIDE TRIPHOSPHATE PYROPHOSPHOHYDROLASE"/>
    <property type="match status" value="1"/>
</dbReference>
<dbReference type="InterPro" id="IPR048015">
    <property type="entry name" value="NTP-PPase_MazG-like_N"/>
</dbReference>
<protein>
    <submittedName>
        <fullName evidence="2">MazG nucleotide pyrophosphohydrolase domain-containing protein</fullName>
    </submittedName>
</protein>
<dbReference type="InterPro" id="IPR004518">
    <property type="entry name" value="MazG-like_dom"/>
</dbReference>